<organism evidence="2">
    <name type="scientific">Rhizophora mucronata</name>
    <name type="common">Asiatic mangrove</name>
    <dbReference type="NCBI Taxonomy" id="61149"/>
    <lineage>
        <taxon>Eukaryota</taxon>
        <taxon>Viridiplantae</taxon>
        <taxon>Streptophyta</taxon>
        <taxon>Embryophyta</taxon>
        <taxon>Tracheophyta</taxon>
        <taxon>Spermatophyta</taxon>
        <taxon>Magnoliopsida</taxon>
        <taxon>eudicotyledons</taxon>
        <taxon>Gunneridae</taxon>
        <taxon>Pentapetalae</taxon>
        <taxon>rosids</taxon>
        <taxon>fabids</taxon>
        <taxon>Malpighiales</taxon>
        <taxon>Rhizophoraceae</taxon>
        <taxon>Rhizophora</taxon>
    </lineage>
</organism>
<evidence type="ECO:0000256" key="1">
    <source>
        <dbReference type="SAM" id="MobiDB-lite"/>
    </source>
</evidence>
<dbReference type="EMBL" id="GGEC01007389">
    <property type="protein sequence ID" value="MBW87872.1"/>
    <property type="molecule type" value="Transcribed_RNA"/>
</dbReference>
<reference evidence="2" key="1">
    <citation type="submission" date="2018-02" db="EMBL/GenBank/DDBJ databases">
        <title>Rhizophora mucronata_Transcriptome.</title>
        <authorList>
            <person name="Meera S.P."/>
            <person name="Sreeshan A."/>
            <person name="Augustine A."/>
        </authorList>
    </citation>
    <scope>NUCLEOTIDE SEQUENCE</scope>
    <source>
        <tissue evidence="2">Leaf</tissue>
    </source>
</reference>
<dbReference type="AlphaFoldDB" id="A0A2P2J318"/>
<feature type="region of interest" description="Disordered" evidence="1">
    <location>
        <begin position="1"/>
        <end position="32"/>
    </location>
</feature>
<proteinExistence type="predicted"/>
<accession>A0A2P2J318</accession>
<sequence length="32" mass="3719">MEEQRRDGDKRLSASHIRRGLPSRQHPYAALS</sequence>
<evidence type="ECO:0000313" key="2">
    <source>
        <dbReference type="EMBL" id="MBW87872.1"/>
    </source>
</evidence>
<protein>
    <submittedName>
        <fullName evidence="2">Uncharacterized protein</fullName>
    </submittedName>
</protein>
<feature type="compositionally biased region" description="Basic and acidic residues" evidence="1">
    <location>
        <begin position="1"/>
        <end position="12"/>
    </location>
</feature>
<name>A0A2P2J318_RHIMU</name>